<name>A0A1Q9DRR9_SYMMI</name>
<dbReference type="Pfam" id="PF03382">
    <property type="entry name" value="DUF285"/>
    <property type="match status" value="1"/>
</dbReference>
<evidence type="ECO:0000313" key="2">
    <source>
        <dbReference type="EMBL" id="OLP97873.1"/>
    </source>
</evidence>
<dbReference type="Proteomes" id="UP000186817">
    <property type="component" value="Unassembled WGS sequence"/>
</dbReference>
<dbReference type="NCBIfam" id="TIGR02167">
    <property type="entry name" value="Liste_lipo_26"/>
    <property type="match status" value="1"/>
</dbReference>
<proteinExistence type="predicted"/>
<dbReference type="AlphaFoldDB" id="A0A1Q9DRR9"/>
<accession>A0A1Q9DRR9</accession>
<reference evidence="2 3" key="1">
    <citation type="submission" date="2016-02" db="EMBL/GenBank/DDBJ databases">
        <title>Genome analysis of coral dinoflagellate symbionts highlights evolutionary adaptations to a symbiotic lifestyle.</title>
        <authorList>
            <person name="Aranda M."/>
            <person name="Li Y."/>
            <person name="Liew Y.J."/>
            <person name="Baumgarten S."/>
            <person name="Simakov O."/>
            <person name="Wilson M."/>
            <person name="Piel J."/>
            <person name="Ashoor H."/>
            <person name="Bougouffa S."/>
            <person name="Bajic V.B."/>
            <person name="Ryu T."/>
            <person name="Ravasi T."/>
            <person name="Bayer T."/>
            <person name="Micklem G."/>
            <person name="Kim H."/>
            <person name="Bhak J."/>
            <person name="Lajeunesse T.C."/>
            <person name="Voolstra C.R."/>
        </authorList>
    </citation>
    <scope>NUCLEOTIDE SEQUENCE [LARGE SCALE GENOMIC DNA]</scope>
    <source>
        <strain evidence="2 3">CCMP2467</strain>
    </source>
</reference>
<dbReference type="InterPro" id="IPR011889">
    <property type="entry name" value="Liste_lipo_26"/>
</dbReference>
<protein>
    <submittedName>
        <fullName evidence="2">Uncharacterized protein</fullName>
    </submittedName>
</protein>
<sequence>MAGAAISLLVVVWLARAAGKRIRDRQQNATARTWGHISDWDVTAVTNMSGLFRDFRSFSDDLSSWNTSLVRDMSHMFANARAFNSPLNSWNTSSVRDMSCQFCGASSFNRPLQRWITSSVKRMNDMFAFARLFNQNIDSWDTSSVLDMSGMFSYASSFNQSINSWDTSAVKDMSNMFSHAAAFNQPLHRWNTTSVRDMSYMFKMAKAFQRRIGTWDTSAVEDMHGMFQYAVSFNQPLSQWDTASVKDMINMFYRAKAFNQSRGPAGAALGNSPLALQGAADLAVCMEGRCLPITAGFLELGTAEWTGTKTGQVSLGFGPCAKLCQANESCSGFLLRGDDCGFLQQLQSPRRLREEGPGDIGGYQRGRCRCLLEGDLRNVPVLSESLGCKYQYCFEAATVQPPTWSRHQLLLALVIRSKSSFMTLVLAAYTSLRSVSRHRQKRSQADAAQVEAIIARLDADLWEESPGMADRYAAMLQAGVPMYLLSEHFAELARDRTAERDPTFHRMKEAFWLKDAPIGADIQCPRDGRPGCALVDWLPPSERRAQTHYLSWTWVYSLYEVRSSLDTFAGSIRESHQVFLYMCFFVNNHFRTLVDGDISGSQDPEQAVKPNLTQARSMLAVLSSWHTPVYFTRLWTIYEQTAAFSMGVPVTFVMTPSAMDSLQRYILTDRSSWEDVQACVGKIDSAGARANDPEDEKRLRSALQEEGGFDSVNAQLSNSFLAWLEKTGQEMLRHENATELVLPDDICITVHEDFVSVCGEFFAQELFGTEHFERPKQFAAALRSWRPIHVYILEPHHGLPCG</sequence>
<feature type="signal peptide" evidence="1">
    <location>
        <begin position="1"/>
        <end position="19"/>
    </location>
</feature>
<dbReference type="EMBL" id="LSRX01000417">
    <property type="protein sequence ID" value="OLP97873.1"/>
    <property type="molecule type" value="Genomic_DNA"/>
</dbReference>
<dbReference type="InterPro" id="IPR005046">
    <property type="entry name" value="DUF285"/>
</dbReference>
<organism evidence="2 3">
    <name type="scientific">Symbiodinium microadriaticum</name>
    <name type="common">Dinoflagellate</name>
    <name type="synonym">Zooxanthella microadriatica</name>
    <dbReference type="NCBI Taxonomy" id="2951"/>
    <lineage>
        <taxon>Eukaryota</taxon>
        <taxon>Sar</taxon>
        <taxon>Alveolata</taxon>
        <taxon>Dinophyceae</taxon>
        <taxon>Suessiales</taxon>
        <taxon>Symbiodiniaceae</taxon>
        <taxon>Symbiodinium</taxon>
    </lineage>
</organism>
<evidence type="ECO:0000313" key="3">
    <source>
        <dbReference type="Proteomes" id="UP000186817"/>
    </source>
</evidence>
<keyword evidence="3" id="KW-1185">Reference proteome</keyword>
<comment type="caution">
    <text evidence="2">The sequence shown here is derived from an EMBL/GenBank/DDBJ whole genome shotgun (WGS) entry which is preliminary data.</text>
</comment>
<dbReference type="OrthoDB" id="419449at2759"/>
<keyword evidence="1" id="KW-0732">Signal</keyword>
<feature type="chain" id="PRO_5013067931" evidence="1">
    <location>
        <begin position="20"/>
        <end position="802"/>
    </location>
</feature>
<gene>
    <name evidence="2" type="ORF">AK812_SmicGene19726</name>
</gene>
<evidence type="ECO:0000256" key="1">
    <source>
        <dbReference type="SAM" id="SignalP"/>
    </source>
</evidence>